<evidence type="ECO:0000313" key="2">
    <source>
        <dbReference type="EMBL" id="KFA88764.1"/>
    </source>
</evidence>
<dbReference type="AlphaFoldDB" id="A0A084SJX9"/>
<protein>
    <submittedName>
        <fullName evidence="2">Uncharacterized protein</fullName>
    </submittedName>
</protein>
<dbReference type="EMBL" id="JPMI01000276">
    <property type="protein sequence ID" value="KFA88764.1"/>
    <property type="molecule type" value="Genomic_DNA"/>
</dbReference>
<keyword evidence="1" id="KW-0732">Signal</keyword>
<accession>A0A084SJX9</accession>
<evidence type="ECO:0000313" key="3">
    <source>
        <dbReference type="Proteomes" id="UP000028547"/>
    </source>
</evidence>
<feature type="chain" id="PRO_5005411886" evidence="1">
    <location>
        <begin position="22"/>
        <end position="186"/>
    </location>
</feature>
<dbReference type="Proteomes" id="UP000028547">
    <property type="component" value="Unassembled WGS sequence"/>
</dbReference>
<gene>
    <name evidence="2" type="ORF">Q664_39025</name>
</gene>
<name>A0A084SJX9_9BACT</name>
<sequence length="186" mass="20296">MRILVVIACLMGLFGALPAHASGLEDVFGREVPLGQGRPAVVLYANRDTRDVLREHALRFAYDLRRQHPIVVVRVDLRGIPGFFKGAASREIRKIHNDSLTRVRELFLSQGQQPPADLEQSLYMVADTTGAPHSALGLEKGFRQVLVQALGPRGRELVRGPFPEAAGAISRALSTPSPSLVSTLSR</sequence>
<comment type="caution">
    <text evidence="2">The sequence shown here is derived from an EMBL/GenBank/DDBJ whole genome shotgun (WGS) entry which is preliminary data.</text>
</comment>
<reference evidence="2 3" key="1">
    <citation type="submission" date="2014-07" db="EMBL/GenBank/DDBJ databases">
        <title>Draft Genome Sequence of Gephyronic Acid Producer, Cystobacter violaceus Strain Cb vi76.</title>
        <authorList>
            <person name="Stevens D.C."/>
            <person name="Young J."/>
            <person name="Carmichael R."/>
            <person name="Tan J."/>
            <person name="Taylor R.E."/>
        </authorList>
    </citation>
    <scope>NUCLEOTIDE SEQUENCE [LARGE SCALE GENOMIC DNA]</scope>
    <source>
        <strain evidence="2 3">Cb vi76</strain>
    </source>
</reference>
<proteinExistence type="predicted"/>
<dbReference type="RefSeq" id="WP_043407537.1">
    <property type="nucleotide sequence ID" value="NZ_JPMI01000276.1"/>
</dbReference>
<feature type="signal peptide" evidence="1">
    <location>
        <begin position="1"/>
        <end position="21"/>
    </location>
</feature>
<evidence type="ECO:0000256" key="1">
    <source>
        <dbReference type="SAM" id="SignalP"/>
    </source>
</evidence>
<organism evidence="2 3">
    <name type="scientific">Archangium violaceum Cb vi76</name>
    <dbReference type="NCBI Taxonomy" id="1406225"/>
    <lineage>
        <taxon>Bacteria</taxon>
        <taxon>Pseudomonadati</taxon>
        <taxon>Myxococcota</taxon>
        <taxon>Myxococcia</taxon>
        <taxon>Myxococcales</taxon>
        <taxon>Cystobacterineae</taxon>
        <taxon>Archangiaceae</taxon>
        <taxon>Archangium</taxon>
    </lineage>
</organism>